<evidence type="ECO:0000313" key="2">
    <source>
        <dbReference type="Proteomes" id="UP000798662"/>
    </source>
</evidence>
<dbReference type="Proteomes" id="UP000798662">
    <property type="component" value="Chromosome 1"/>
</dbReference>
<gene>
    <name evidence="1" type="ORF">I4F81_000500</name>
</gene>
<protein>
    <submittedName>
        <fullName evidence="1">Uncharacterized protein</fullName>
    </submittedName>
</protein>
<sequence>MHMILGAVGWALGRGASSAGQHRSPAAARHMRPLGDTPPDPDGPACQVREDSPIWWVSLVRTTVLPATPPPVASITEASAPFVFLVFVLLLLLGCAALFAFPQRHGSGAGVQGVGGVEKGWAPCQFPLPLSVGACMRLPRERERGEGRGGGGGEDASLGERDGRLAAWFACAGNRTQ</sequence>
<proteinExistence type="predicted"/>
<dbReference type="EMBL" id="CM020618">
    <property type="protein sequence ID" value="KAK1857886.1"/>
    <property type="molecule type" value="Genomic_DNA"/>
</dbReference>
<organism evidence="1 2">
    <name type="scientific">Pyropia yezoensis</name>
    <name type="common">Susabi-nori</name>
    <name type="synonym">Porphyra yezoensis</name>
    <dbReference type="NCBI Taxonomy" id="2788"/>
    <lineage>
        <taxon>Eukaryota</taxon>
        <taxon>Rhodophyta</taxon>
        <taxon>Bangiophyceae</taxon>
        <taxon>Bangiales</taxon>
        <taxon>Bangiaceae</taxon>
        <taxon>Pyropia</taxon>
    </lineage>
</organism>
<keyword evidence="2" id="KW-1185">Reference proteome</keyword>
<reference evidence="1" key="1">
    <citation type="submission" date="2019-11" db="EMBL/GenBank/DDBJ databases">
        <title>Nori genome reveals adaptations in red seaweeds to the harsh intertidal environment.</title>
        <authorList>
            <person name="Wang D."/>
            <person name="Mao Y."/>
        </authorList>
    </citation>
    <scope>NUCLEOTIDE SEQUENCE</scope>
    <source>
        <tissue evidence="1">Gametophyte</tissue>
    </source>
</reference>
<evidence type="ECO:0000313" key="1">
    <source>
        <dbReference type="EMBL" id="KAK1857886.1"/>
    </source>
</evidence>
<accession>A0ACC3BK67</accession>
<name>A0ACC3BK67_PYRYE</name>
<comment type="caution">
    <text evidence="1">The sequence shown here is derived from an EMBL/GenBank/DDBJ whole genome shotgun (WGS) entry which is preliminary data.</text>
</comment>